<evidence type="ECO:0000256" key="1">
    <source>
        <dbReference type="SAM" id="Phobius"/>
    </source>
</evidence>
<gene>
    <name evidence="2" type="ORF">GXX48_11175</name>
</gene>
<dbReference type="EMBL" id="DUMN01000329">
    <property type="protein sequence ID" value="HHV68189.1"/>
    <property type="molecule type" value="Genomic_DNA"/>
</dbReference>
<feature type="non-terminal residue" evidence="2">
    <location>
        <position position="1"/>
    </location>
</feature>
<keyword evidence="1" id="KW-0472">Membrane</keyword>
<organism evidence="2 3">
    <name type="scientific">Brucella intermedia</name>
    <dbReference type="NCBI Taxonomy" id="94625"/>
    <lineage>
        <taxon>Bacteria</taxon>
        <taxon>Pseudomonadati</taxon>
        <taxon>Pseudomonadota</taxon>
        <taxon>Alphaproteobacteria</taxon>
        <taxon>Hyphomicrobiales</taxon>
        <taxon>Brucellaceae</taxon>
        <taxon>Brucella/Ochrobactrum group</taxon>
        <taxon>Brucella</taxon>
    </lineage>
</organism>
<comment type="caution">
    <text evidence="2">The sequence shown here is derived from an EMBL/GenBank/DDBJ whole genome shotgun (WGS) entry which is preliminary data.</text>
</comment>
<name>A0A7V6PBZ1_9HYPH</name>
<reference evidence="2 3" key="1">
    <citation type="journal article" date="2020" name="Biotechnol. Biofuels">
        <title>New insights from the biogas microbiome by comprehensive genome-resolved metagenomics of nearly 1600 species originating from multiple anaerobic digesters.</title>
        <authorList>
            <person name="Campanaro S."/>
            <person name="Treu L."/>
            <person name="Rodriguez-R L.M."/>
            <person name="Kovalovszki A."/>
            <person name="Ziels R.M."/>
            <person name="Maus I."/>
            <person name="Zhu X."/>
            <person name="Kougias P.G."/>
            <person name="Basile A."/>
            <person name="Luo G."/>
            <person name="Schluter A."/>
            <person name="Konstantinidis K.T."/>
            <person name="Angelidaki I."/>
        </authorList>
    </citation>
    <scope>NUCLEOTIDE SEQUENCE [LARGE SCALE GENOMIC DNA]</scope>
    <source>
        <strain evidence="2">AS04akNAM_66</strain>
    </source>
</reference>
<evidence type="ECO:0000313" key="2">
    <source>
        <dbReference type="EMBL" id="HHV68189.1"/>
    </source>
</evidence>
<protein>
    <submittedName>
        <fullName evidence="2">Uncharacterized protein</fullName>
    </submittedName>
</protein>
<dbReference type="AlphaFoldDB" id="A0A7V6PBZ1"/>
<sequence length="117" mass="12469">LLCGWRRLGFVGLRVLGLILGGSFGAILARVRIVVFLSGIRFVVGAAVIILFFVAIAVIIPAGIVVVVVLGFFVRGALVFIFGQHKLVAFSLGVGELRKLFFGQSIHNLFSTVAGWG</sequence>
<evidence type="ECO:0000313" key="3">
    <source>
        <dbReference type="Proteomes" id="UP000551563"/>
    </source>
</evidence>
<accession>A0A7V6PBZ1</accession>
<keyword evidence="1" id="KW-1133">Transmembrane helix</keyword>
<feature type="transmembrane region" description="Helical" evidence="1">
    <location>
        <begin position="43"/>
        <end position="70"/>
    </location>
</feature>
<feature type="transmembrane region" description="Helical" evidence="1">
    <location>
        <begin position="12"/>
        <end position="31"/>
    </location>
</feature>
<dbReference type="Proteomes" id="UP000551563">
    <property type="component" value="Unassembled WGS sequence"/>
</dbReference>
<proteinExistence type="predicted"/>
<keyword evidence="1" id="KW-0812">Transmembrane</keyword>